<proteinExistence type="predicted"/>
<dbReference type="AlphaFoldDB" id="A0A1Q8CSU5"/>
<feature type="domain" description="Aminoglycoside phosphotransferase" evidence="1">
    <location>
        <begin position="48"/>
        <end position="250"/>
    </location>
</feature>
<dbReference type="SUPFAM" id="SSF56112">
    <property type="entry name" value="Protein kinase-like (PK-like)"/>
    <property type="match status" value="1"/>
</dbReference>
<evidence type="ECO:0000259" key="1">
    <source>
        <dbReference type="Pfam" id="PF01636"/>
    </source>
</evidence>
<dbReference type="EMBL" id="MSIE01000017">
    <property type="protein sequence ID" value="OLF17410.1"/>
    <property type="molecule type" value="Genomic_DNA"/>
</dbReference>
<name>A0A1Q8CSU5_9PSEU</name>
<keyword evidence="2" id="KW-0808">Transferase</keyword>
<comment type="caution">
    <text evidence="2">The sequence shown here is derived from an EMBL/GenBank/DDBJ whole genome shotgun (WGS) entry which is preliminary data.</text>
</comment>
<dbReference type="InterPro" id="IPR002575">
    <property type="entry name" value="Aminoglycoside_PTrfase"/>
</dbReference>
<evidence type="ECO:0000313" key="2">
    <source>
        <dbReference type="EMBL" id="OLF17410.1"/>
    </source>
</evidence>
<dbReference type="InterPro" id="IPR011009">
    <property type="entry name" value="Kinase-like_dom_sf"/>
</dbReference>
<reference evidence="2 3" key="1">
    <citation type="submission" date="2016-12" db="EMBL/GenBank/DDBJ databases">
        <title>The draft genome sequence of Actinophytocola sp. 11-183.</title>
        <authorList>
            <person name="Wang W."/>
            <person name="Yuan L."/>
        </authorList>
    </citation>
    <scope>NUCLEOTIDE SEQUENCE [LARGE SCALE GENOMIC DNA]</scope>
    <source>
        <strain evidence="2 3">11-183</strain>
    </source>
</reference>
<sequence>MSESERVNLAPFSQSSAWSVLRAAATMGGLSEADARLMRLGENALFHLPAEQLVVRIARNMDFWADAEKEVSVSRWLNGLGFLAAETHDVPQPIRVDNHPVTFWRFIEGRTGDRRDIGTLGSVLRRLHELPRPDEFALPVEDILSRVQPRIESAAVPDSDRSFLLRRFHELDEDVAALRFPLAPAPTHGDAHNENLMFRDGQPILIDFERFSWGQPEWDLAMTATEYLTAKWWSRDEYDQFCESYGYDITTWTDGFATLRAVHELKMTTWLMQNVSESEEIAEEYGVRMRTLRGEPSPGWRPF</sequence>
<gene>
    <name evidence="2" type="ORF">BU204_11585</name>
</gene>
<dbReference type="Pfam" id="PF01636">
    <property type="entry name" value="APH"/>
    <property type="match status" value="1"/>
</dbReference>
<dbReference type="STRING" id="1912961.BU204_11585"/>
<dbReference type="OrthoDB" id="3723194at2"/>
<dbReference type="Gene3D" id="3.90.1200.10">
    <property type="match status" value="1"/>
</dbReference>
<keyword evidence="3" id="KW-1185">Reference proteome</keyword>
<protein>
    <submittedName>
        <fullName evidence="2">Aminoglycoside phosphotransferase</fullName>
    </submittedName>
</protein>
<organism evidence="2 3">
    <name type="scientific">Actinophytocola xanthii</name>
    <dbReference type="NCBI Taxonomy" id="1912961"/>
    <lineage>
        <taxon>Bacteria</taxon>
        <taxon>Bacillati</taxon>
        <taxon>Actinomycetota</taxon>
        <taxon>Actinomycetes</taxon>
        <taxon>Pseudonocardiales</taxon>
        <taxon>Pseudonocardiaceae</taxon>
    </lineage>
</organism>
<accession>A0A1Q8CSU5</accession>
<evidence type="ECO:0000313" key="3">
    <source>
        <dbReference type="Proteomes" id="UP000185596"/>
    </source>
</evidence>
<dbReference type="Proteomes" id="UP000185596">
    <property type="component" value="Unassembled WGS sequence"/>
</dbReference>
<dbReference type="GO" id="GO:0016740">
    <property type="term" value="F:transferase activity"/>
    <property type="evidence" value="ECO:0007669"/>
    <property type="project" value="UniProtKB-KW"/>
</dbReference>